<accession>A0A6I5NAB6</accession>
<dbReference type="PANTHER" id="PTHR43322:SF1">
    <property type="entry name" value="1-DEOXY-D-XYLULOSE-5-PHOSPHATE SYNTHASE"/>
    <property type="match status" value="1"/>
</dbReference>
<keyword evidence="10" id="KW-0784">Thiamine biosynthesis</keyword>
<evidence type="ECO:0000256" key="13">
    <source>
        <dbReference type="SAM" id="MobiDB-lite"/>
    </source>
</evidence>
<evidence type="ECO:0000313" key="16">
    <source>
        <dbReference type="Proteomes" id="UP000469292"/>
    </source>
</evidence>
<feature type="region of interest" description="Disordered" evidence="13">
    <location>
        <begin position="280"/>
        <end position="313"/>
    </location>
</feature>
<dbReference type="SMART" id="SM00861">
    <property type="entry name" value="Transket_pyr"/>
    <property type="match status" value="1"/>
</dbReference>
<keyword evidence="9" id="KW-0460">Magnesium</keyword>
<evidence type="ECO:0000256" key="1">
    <source>
        <dbReference type="ARBA" id="ARBA00001946"/>
    </source>
</evidence>
<evidence type="ECO:0000259" key="14">
    <source>
        <dbReference type="SMART" id="SM00861"/>
    </source>
</evidence>
<comment type="similarity">
    <text evidence="4">Belongs to the transketolase family. DXPS subfamily.</text>
</comment>
<dbReference type="GO" id="GO:0016114">
    <property type="term" value="P:terpenoid biosynthetic process"/>
    <property type="evidence" value="ECO:0007669"/>
    <property type="project" value="InterPro"/>
</dbReference>
<evidence type="ECO:0000256" key="5">
    <source>
        <dbReference type="ARBA" id="ARBA00011738"/>
    </source>
</evidence>
<dbReference type="SUPFAM" id="SSF52518">
    <property type="entry name" value="Thiamin diphosphate-binding fold (THDP-binding)"/>
    <property type="match status" value="2"/>
</dbReference>
<dbReference type="RefSeq" id="WP_163227005.1">
    <property type="nucleotide sequence ID" value="NZ_VYSG01000001.1"/>
</dbReference>
<comment type="cofactor">
    <cofactor evidence="1">
        <name>Mg(2+)</name>
        <dbReference type="ChEBI" id="CHEBI:18420"/>
    </cofactor>
</comment>
<comment type="pathway">
    <text evidence="3">Metabolic intermediate biosynthesis; 1-deoxy-D-xylulose 5-phosphate biosynthesis; 1-deoxy-D-xylulose 5-phosphate from D-glyceraldehyde 3-phosphate and pyruvate: step 1/1.</text>
</comment>
<dbReference type="InterPro" id="IPR005475">
    <property type="entry name" value="Transketolase-like_Pyr-bd"/>
</dbReference>
<evidence type="ECO:0000313" key="15">
    <source>
        <dbReference type="EMBL" id="NEG69440.1"/>
    </source>
</evidence>
<evidence type="ECO:0000256" key="9">
    <source>
        <dbReference type="ARBA" id="ARBA00022842"/>
    </source>
</evidence>
<dbReference type="InterPro" id="IPR033248">
    <property type="entry name" value="Transketolase_C"/>
</dbReference>
<dbReference type="Gene3D" id="3.40.50.920">
    <property type="match status" value="1"/>
</dbReference>
<evidence type="ECO:0000256" key="2">
    <source>
        <dbReference type="ARBA" id="ARBA00001964"/>
    </source>
</evidence>
<name>A0A6I5NAB6_9BIFI</name>
<dbReference type="PROSITE" id="PS00801">
    <property type="entry name" value="TRANSKETOLASE_1"/>
    <property type="match status" value="1"/>
</dbReference>
<dbReference type="NCBIfam" id="NF003933">
    <property type="entry name" value="PRK05444.2-2"/>
    <property type="match status" value="1"/>
</dbReference>
<protein>
    <recommendedName>
        <fullName evidence="6">1-deoxy-D-xylulose-5-phosphate synthase</fullName>
        <ecNumber evidence="6">2.2.1.7</ecNumber>
    </recommendedName>
</protein>
<evidence type="ECO:0000256" key="10">
    <source>
        <dbReference type="ARBA" id="ARBA00022977"/>
    </source>
</evidence>
<dbReference type="InterPro" id="IPR009014">
    <property type="entry name" value="Transketo_C/PFOR_II"/>
</dbReference>
<dbReference type="CDD" id="cd02007">
    <property type="entry name" value="TPP_DXS"/>
    <property type="match status" value="1"/>
</dbReference>
<evidence type="ECO:0000256" key="4">
    <source>
        <dbReference type="ARBA" id="ARBA00011081"/>
    </source>
</evidence>
<dbReference type="Proteomes" id="UP000469292">
    <property type="component" value="Unassembled WGS sequence"/>
</dbReference>
<dbReference type="Pfam" id="PF02779">
    <property type="entry name" value="Transket_pyr"/>
    <property type="match status" value="1"/>
</dbReference>
<dbReference type="PANTHER" id="PTHR43322">
    <property type="entry name" value="1-D-DEOXYXYLULOSE 5-PHOSPHATE SYNTHASE-RELATED"/>
    <property type="match status" value="1"/>
</dbReference>
<dbReference type="GO" id="GO:0019288">
    <property type="term" value="P:isopentenyl diphosphate biosynthetic process, methylerythritol 4-phosphate pathway"/>
    <property type="evidence" value="ECO:0007669"/>
    <property type="project" value="TreeGrafter"/>
</dbReference>
<comment type="cofactor">
    <cofactor evidence="2">
        <name>thiamine diphosphate</name>
        <dbReference type="ChEBI" id="CHEBI:58937"/>
    </cofactor>
</comment>
<dbReference type="GO" id="GO:0009228">
    <property type="term" value="P:thiamine biosynthetic process"/>
    <property type="evidence" value="ECO:0007669"/>
    <property type="project" value="UniProtKB-KW"/>
</dbReference>
<dbReference type="UniPathway" id="UPA00064">
    <property type="reaction ID" value="UER00091"/>
</dbReference>
<dbReference type="EC" id="2.2.1.7" evidence="6"/>
<dbReference type="GO" id="GO:0008661">
    <property type="term" value="F:1-deoxy-D-xylulose-5-phosphate synthase activity"/>
    <property type="evidence" value="ECO:0007669"/>
    <property type="project" value="UniProtKB-EC"/>
</dbReference>
<sequence length="682" mass="72415">MTSDLLATISTPADVKRLTAAQLEDLCAEIRAALLEFGKRHGGHIGSNLGLVEACVALHRVFDSPADAIVFDVSHQSYAHKMLTGRAEAFRNAALFGTVTGFTNPDESEHDRFVLGHTGTSVSLACGLAKQRDMDDSSAIGNVVAVIGDGALSSAVAFEGLNNAAEQGGNMIIVFNDNEMSIAENHGGMYATLARMRESNGESEPNLFHAFGLDYMYVPDGNDVHALVDAFESVRDIDHPIVVHIHTTKGLGMDTDPEDVAHGYREGRCEANHWQDPIVQASSTSPIPSSEGVGEAQPGREESPHPADPSQGARKFYGQLAMAELEQRFAGEPGLVVVSPATPGSNGITREFRERAGKHYVDTGITEEHAVAFASGIAQAGGRPVVATSATFFQRAYDEIQQELSLNGNPVTLLSFGGGLSDADNTHSGAYDIGFFGNIPNLTCLAPTNRRMFLKMLDWSTSLTNTSPVVIRVPGQTILDAEIAGVDDPAGVVAAAVDARVADRSHPFDRYVVKHHGSRVAIIGLGDAAILAQRVADALAAGNDGRQCSLGAVLSDESFDRNLGAGATERRAFAGGHSPREAGEPIEASVIDPLQFSTIDEATLRTLPASHDVVVTIEDGQLEGGWGEKITAFYANCMPEAGVKTLNFGARKEFTDRVNLASLLDRYGMTVADIVADIRAVL</sequence>
<organism evidence="15 16">
    <name type="scientific">Bifidobacterium choloepi</name>
    <dbReference type="NCBI Taxonomy" id="2614131"/>
    <lineage>
        <taxon>Bacteria</taxon>
        <taxon>Bacillati</taxon>
        <taxon>Actinomycetota</taxon>
        <taxon>Actinomycetes</taxon>
        <taxon>Bifidobacteriales</taxon>
        <taxon>Bifidobacteriaceae</taxon>
        <taxon>Bifidobacterium</taxon>
    </lineage>
</organism>
<dbReference type="InterPro" id="IPR005477">
    <property type="entry name" value="Dxylulose-5-P_synthase"/>
</dbReference>
<keyword evidence="7 15" id="KW-0808">Transferase</keyword>
<dbReference type="SUPFAM" id="SSF52922">
    <property type="entry name" value="TK C-terminal domain-like"/>
    <property type="match status" value="1"/>
</dbReference>
<dbReference type="Pfam" id="PF02780">
    <property type="entry name" value="Transketolase_C"/>
    <property type="match status" value="1"/>
</dbReference>
<dbReference type="EMBL" id="VYSG01000001">
    <property type="protein sequence ID" value="NEG69440.1"/>
    <property type="molecule type" value="Genomic_DNA"/>
</dbReference>
<evidence type="ECO:0000256" key="3">
    <source>
        <dbReference type="ARBA" id="ARBA00004980"/>
    </source>
</evidence>
<feature type="domain" description="Transketolase-like pyrimidine-binding" evidence="14">
    <location>
        <begin position="315"/>
        <end position="481"/>
    </location>
</feature>
<dbReference type="GO" id="GO:0005829">
    <property type="term" value="C:cytosol"/>
    <property type="evidence" value="ECO:0007669"/>
    <property type="project" value="TreeGrafter"/>
</dbReference>
<reference evidence="15 16" key="1">
    <citation type="submission" date="2019-09" db="EMBL/GenBank/DDBJ databases">
        <title>Phylogenetic characterization of a novel taxon of the genus Bifidobacterium: Bifidobacterium choloepi sp. nov.</title>
        <authorList>
            <person name="Modesto M."/>
            <person name="Satti M."/>
        </authorList>
    </citation>
    <scope>NUCLEOTIDE SEQUENCE [LARGE SCALE GENOMIC DNA]</scope>
    <source>
        <strain evidence="15 16">BRDM6</strain>
    </source>
</reference>
<keyword evidence="12" id="KW-0414">Isoprene biosynthesis</keyword>
<dbReference type="Pfam" id="PF13292">
    <property type="entry name" value="DXP_synthase_N"/>
    <property type="match status" value="2"/>
</dbReference>
<evidence type="ECO:0000256" key="6">
    <source>
        <dbReference type="ARBA" id="ARBA00013150"/>
    </source>
</evidence>
<evidence type="ECO:0000256" key="11">
    <source>
        <dbReference type="ARBA" id="ARBA00023052"/>
    </source>
</evidence>
<comment type="caution">
    <text evidence="15">The sequence shown here is derived from an EMBL/GenBank/DDBJ whole genome shotgun (WGS) entry which is preliminary data.</text>
</comment>
<evidence type="ECO:0000256" key="8">
    <source>
        <dbReference type="ARBA" id="ARBA00022723"/>
    </source>
</evidence>
<evidence type="ECO:0000256" key="12">
    <source>
        <dbReference type="ARBA" id="ARBA00023229"/>
    </source>
</evidence>
<proteinExistence type="inferred from homology"/>
<dbReference type="Gene3D" id="3.40.50.970">
    <property type="match status" value="2"/>
</dbReference>
<dbReference type="InterPro" id="IPR049557">
    <property type="entry name" value="Transketolase_CS"/>
</dbReference>
<comment type="subunit">
    <text evidence="5">Homodimer.</text>
</comment>
<dbReference type="GO" id="GO:0000287">
    <property type="term" value="F:magnesium ion binding"/>
    <property type="evidence" value="ECO:0007669"/>
    <property type="project" value="UniProtKB-ARBA"/>
</dbReference>
<dbReference type="AlphaFoldDB" id="A0A6I5NAB6"/>
<keyword evidence="16" id="KW-1185">Reference proteome</keyword>
<keyword evidence="11" id="KW-0786">Thiamine pyrophosphate</keyword>
<dbReference type="CDD" id="cd07033">
    <property type="entry name" value="TPP_PYR_DXS_TK_like"/>
    <property type="match status" value="1"/>
</dbReference>
<evidence type="ECO:0000256" key="7">
    <source>
        <dbReference type="ARBA" id="ARBA00022679"/>
    </source>
</evidence>
<keyword evidence="8" id="KW-0479">Metal-binding</keyword>
<gene>
    <name evidence="15" type="ORF">F6S87_02130</name>
</gene>
<dbReference type="InterPro" id="IPR029061">
    <property type="entry name" value="THDP-binding"/>
</dbReference>